<dbReference type="Pfam" id="PF13673">
    <property type="entry name" value="Acetyltransf_10"/>
    <property type="match status" value="1"/>
</dbReference>
<sequence>MKIEFPKAQPQQAKVLSDLAIESKGHWGYSKEQLDIWRKDLKIEEEEITQNLVRTILAEGELVGFFSIKREKNEDVLDHLWLLSKAIGRGIGNQAFKKIKEDCMNLKIEEFTVISDPDAEGFYLKQGCVRVGEVESKPQNRMLPKLKYRIKEIIQNQSCHTTPASAPR</sequence>
<comment type="caution">
    <text evidence="2">The sequence shown here is derived from an EMBL/GenBank/DDBJ whole genome shotgun (WGS) entry which is preliminary data.</text>
</comment>
<gene>
    <name evidence="2" type="ORF">IEN85_10790</name>
</gene>
<dbReference type="EMBL" id="JACYFG010000026">
    <property type="protein sequence ID" value="MBD5779975.1"/>
    <property type="molecule type" value="Genomic_DNA"/>
</dbReference>
<organism evidence="2 3">
    <name type="scientific">Pelagicoccus enzymogenes</name>
    <dbReference type="NCBI Taxonomy" id="2773457"/>
    <lineage>
        <taxon>Bacteria</taxon>
        <taxon>Pseudomonadati</taxon>
        <taxon>Verrucomicrobiota</taxon>
        <taxon>Opitutia</taxon>
        <taxon>Puniceicoccales</taxon>
        <taxon>Pelagicoccaceae</taxon>
        <taxon>Pelagicoccus</taxon>
    </lineage>
</organism>
<accession>A0A927FA61</accession>
<dbReference type="Gene3D" id="3.40.630.30">
    <property type="match status" value="1"/>
</dbReference>
<dbReference type="RefSeq" id="WP_191617103.1">
    <property type="nucleotide sequence ID" value="NZ_JACYFG010000026.1"/>
</dbReference>
<evidence type="ECO:0000313" key="3">
    <source>
        <dbReference type="Proteomes" id="UP000622317"/>
    </source>
</evidence>
<evidence type="ECO:0000313" key="2">
    <source>
        <dbReference type="EMBL" id="MBD5779975.1"/>
    </source>
</evidence>
<reference evidence="2" key="1">
    <citation type="submission" date="2020-09" db="EMBL/GenBank/DDBJ databases">
        <title>Pelagicoccus enzymogenes sp. nov. with an EPS production, isolated from marine sediment.</title>
        <authorList>
            <person name="Feng X."/>
        </authorList>
    </citation>
    <scope>NUCLEOTIDE SEQUENCE</scope>
    <source>
        <strain evidence="2">NFK12</strain>
    </source>
</reference>
<protein>
    <submittedName>
        <fullName evidence="2">GNAT family N-acetyltransferase</fullName>
    </submittedName>
</protein>
<dbReference type="PROSITE" id="PS51186">
    <property type="entry name" value="GNAT"/>
    <property type="match status" value="1"/>
</dbReference>
<dbReference type="Proteomes" id="UP000622317">
    <property type="component" value="Unassembled WGS sequence"/>
</dbReference>
<dbReference type="SUPFAM" id="SSF55729">
    <property type="entry name" value="Acyl-CoA N-acyltransferases (Nat)"/>
    <property type="match status" value="1"/>
</dbReference>
<evidence type="ECO:0000259" key="1">
    <source>
        <dbReference type="PROSITE" id="PS51186"/>
    </source>
</evidence>
<dbReference type="AlphaFoldDB" id="A0A927FA61"/>
<proteinExistence type="predicted"/>
<feature type="domain" description="N-acetyltransferase" evidence="1">
    <location>
        <begin position="3"/>
        <end position="150"/>
    </location>
</feature>
<dbReference type="GO" id="GO:0016747">
    <property type="term" value="F:acyltransferase activity, transferring groups other than amino-acyl groups"/>
    <property type="evidence" value="ECO:0007669"/>
    <property type="project" value="InterPro"/>
</dbReference>
<dbReference type="InterPro" id="IPR000182">
    <property type="entry name" value="GNAT_dom"/>
</dbReference>
<dbReference type="InterPro" id="IPR016181">
    <property type="entry name" value="Acyl_CoA_acyltransferase"/>
</dbReference>
<name>A0A927FA61_9BACT</name>
<keyword evidence="3" id="KW-1185">Reference proteome</keyword>